<dbReference type="AlphaFoldDB" id="A0A0F9KMP9"/>
<sequence>MMRWVLLLLLLSAPLEAQVIVDLETKAYVENTAQAKHIVARIREYTTLMGLDGWRIYVQMRDVNTVDSGITASTSAQPQYRTAHISFYLRAFSKLAPAHQEEAYRHELFHLLVWPVGRPLSSRFKPGSEAYGFMMMLREGVVTNLARMKVWET</sequence>
<accession>A0A0F9KMP9</accession>
<gene>
    <name evidence="1" type="ORF">LCGC14_1615020</name>
</gene>
<evidence type="ECO:0000313" key="1">
    <source>
        <dbReference type="EMBL" id="KKM23458.1"/>
    </source>
</evidence>
<evidence type="ECO:0008006" key="2">
    <source>
        <dbReference type="Google" id="ProtNLM"/>
    </source>
</evidence>
<organism evidence="1">
    <name type="scientific">marine sediment metagenome</name>
    <dbReference type="NCBI Taxonomy" id="412755"/>
    <lineage>
        <taxon>unclassified sequences</taxon>
        <taxon>metagenomes</taxon>
        <taxon>ecological metagenomes</taxon>
    </lineage>
</organism>
<dbReference type="EMBL" id="LAZR01013120">
    <property type="protein sequence ID" value="KKM23458.1"/>
    <property type="molecule type" value="Genomic_DNA"/>
</dbReference>
<proteinExistence type="predicted"/>
<reference evidence="1" key="1">
    <citation type="journal article" date="2015" name="Nature">
        <title>Complex archaea that bridge the gap between prokaryotes and eukaryotes.</title>
        <authorList>
            <person name="Spang A."/>
            <person name="Saw J.H."/>
            <person name="Jorgensen S.L."/>
            <person name="Zaremba-Niedzwiedzka K."/>
            <person name="Martijn J."/>
            <person name="Lind A.E."/>
            <person name="van Eijk R."/>
            <person name="Schleper C."/>
            <person name="Guy L."/>
            <person name="Ettema T.J."/>
        </authorList>
    </citation>
    <scope>NUCLEOTIDE SEQUENCE</scope>
</reference>
<feature type="non-terminal residue" evidence="1">
    <location>
        <position position="153"/>
    </location>
</feature>
<comment type="caution">
    <text evidence="1">The sequence shown here is derived from an EMBL/GenBank/DDBJ whole genome shotgun (WGS) entry which is preliminary data.</text>
</comment>
<protein>
    <recommendedName>
        <fullName evidence="2">Peptidase MA-like domain-containing protein</fullName>
    </recommendedName>
</protein>
<name>A0A0F9KMP9_9ZZZZ</name>